<feature type="domain" description="ABC transporter" evidence="5">
    <location>
        <begin position="193"/>
        <end position="423"/>
    </location>
</feature>
<name>L1KLN2_9ACTN</name>
<evidence type="ECO:0000256" key="3">
    <source>
        <dbReference type="SAM" id="MobiDB-lite"/>
    </source>
</evidence>
<evidence type="ECO:0000256" key="2">
    <source>
        <dbReference type="ARBA" id="ARBA00022840"/>
    </source>
</evidence>
<dbReference type="SMART" id="SM00382">
    <property type="entry name" value="AAA"/>
    <property type="match status" value="1"/>
</dbReference>
<evidence type="ECO:0000256" key="1">
    <source>
        <dbReference type="ARBA" id="ARBA00022741"/>
    </source>
</evidence>
<organism evidence="6 7">
    <name type="scientific">Streptomyces ipomoeae 91-03</name>
    <dbReference type="NCBI Taxonomy" id="698759"/>
    <lineage>
        <taxon>Bacteria</taxon>
        <taxon>Bacillati</taxon>
        <taxon>Actinomycetota</taxon>
        <taxon>Actinomycetes</taxon>
        <taxon>Kitasatosporales</taxon>
        <taxon>Streptomycetaceae</taxon>
        <taxon>Streptomyces</taxon>
    </lineage>
</organism>
<keyword evidence="2 6" id="KW-0067">ATP-binding</keyword>
<evidence type="ECO:0000313" key="7">
    <source>
        <dbReference type="Proteomes" id="UP000010411"/>
    </source>
</evidence>
<feature type="region of interest" description="Disordered" evidence="3">
    <location>
        <begin position="282"/>
        <end position="324"/>
    </location>
</feature>
<reference evidence="6 7" key="1">
    <citation type="submission" date="2012-11" db="EMBL/GenBank/DDBJ databases">
        <authorList>
            <person name="Huguet-Tapia J.C."/>
            <person name="Durkin A.S."/>
            <person name="Pettis G.S."/>
            <person name="Badger J.H."/>
        </authorList>
    </citation>
    <scope>NUCLEOTIDE SEQUENCE [LARGE SCALE GENOMIC DNA]</scope>
    <source>
        <strain evidence="6 7">91-03</strain>
    </source>
</reference>
<dbReference type="PROSITE" id="PS50893">
    <property type="entry name" value="ABC_TRANSPORTER_2"/>
    <property type="match status" value="1"/>
</dbReference>
<protein>
    <submittedName>
        <fullName evidence="6">ABC transporter, ATP-binding protein</fullName>
    </submittedName>
</protein>
<comment type="caution">
    <text evidence="6">The sequence shown here is derived from an EMBL/GenBank/DDBJ whole genome shotgun (WGS) entry which is preliminary data.</text>
</comment>
<dbReference type="Proteomes" id="UP000010411">
    <property type="component" value="Unassembled WGS sequence"/>
</dbReference>
<dbReference type="InterPro" id="IPR003439">
    <property type="entry name" value="ABC_transporter-like_ATP-bd"/>
</dbReference>
<dbReference type="GO" id="GO:0016887">
    <property type="term" value="F:ATP hydrolysis activity"/>
    <property type="evidence" value="ECO:0007669"/>
    <property type="project" value="InterPro"/>
</dbReference>
<dbReference type="PANTHER" id="PTHR24221:SF654">
    <property type="entry name" value="ATP-BINDING CASSETTE SUB-FAMILY B MEMBER 6"/>
    <property type="match status" value="1"/>
</dbReference>
<dbReference type="GO" id="GO:0005524">
    <property type="term" value="F:ATP binding"/>
    <property type="evidence" value="ECO:0007669"/>
    <property type="project" value="UniProtKB-KW"/>
</dbReference>
<dbReference type="SUPFAM" id="SSF52540">
    <property type="entry name" value="P-loop containing nucleoside triphosphate hydrolases"/>
    <property type="match status" value="1"/>
</dbReference>
<feature type="compositionally biased region" description="Polar residues" evidence="3">
    <location>
        <begin position="245"/>
        <end position="257"/>
    </location>
</feature>
<feature type="region of interest" description="Disordered" evidence="3">
    <location>
        <begin position="19"/>
        <end position="104"/>
    </location>
</feature>
<dbReference type="AlphaFoldDB" id="L1KLN2"/>
<keyword evidence="4" id="KW-0472">Membrane</keyword>
<dbReference type="Gene3D" id="3.40.50.300">
    <property type="entry name" value="P-loop containing nucleotide triphosphate hydrolases"/>
    <property type="match status" value="1"/>
</dbReference>
<evidence type="ECO:0000313" key="6">
    <source>
        <dbReference type="EMBL" id="EKX61385.1"/>
    </source>
</evidence>
<dbReference type="InterPro" id="IPR039421">
    <property type="entry name" value="Type_1_exporter"/>
</dbReference>
<dbReference type="GO" id="GO:0034040">
    <property type="term" value="F:ATPase-coupled lipid transmembrane transporter activity"/>
    <property type="evidence" value="ECO:0007669"/>
    <property type="project" value="TreeGrafter"/>
</dbReference>
<proteinExistence type="predicted"/>
<sequence length="437" mass="46357">MHTVECLEVQRQLGHRHGAGWVSRNVRPHASPSSRSLRRRSPTPTRTPVAATRRGTTASRPGARSASTTRITSSSSCKDTALRPSHGLADPVGRARKTPVTPSACDGAPECASVHPPNQTPHPANPFDYAQEQSLAVWAVPLISLALVALGVLGTFPLFFQLFVRRERAGTRAGRLVGDGHVGRAAGPGTGGGRDVAVGRSAPGGVCDLQLERRLTASIWTSPRRRIAVVGPSGSGKTPWPRCCSGSSTRQRATAHSPTPTRPPGPGTTYDRLSACAPRTSTSSAVPCARTSGSPAATAPSGSCGRPWRRHASTPGRALPAGLHTPVGEYGARLSGGRRQRLALALARALRADLPVLVLDEPTEHLDPLTVTRERATVLITHRLSGLEQVDEILVLDHGRMVQRGTWDELAAVPGPLRRTAEREPAVARGRVRRLKP</sequence>
<feature type="compositionally biased region" description="Low complexity" evidence="3">
    <location>
        <begin position="289"/>
        <end position="303"/>
    </location>
</feature>
<keyword evidence="4" id="KW-1133">Transmembrane helix</keyword>
<keyword evidence="7" id="KW-1185">Reference proteome</keyword>
<dbReference type="PATRIC" id="fig|698759.3.peg.7881"/>
<gene>
    <name evidence="6" type="ORF">STRIP9103_09163</name>
</gene>
<evidence type="ECO:0000259" key="5">
    <source>
        <dbReference type="PROSITE" id="PS50893"/>
    </source>
</evidence>
<feature type="compositionally biased region" description="Low complexity" evidence="3">
    <location>
        <begin position="42"/>
        <end position="76"/>
    </location>
</feature>
<dbReference type="EMBL" id="AEJC01000599">
    <property type="protein sequence ID" value="EKX61385.1"/>
    <property type="molecule type" value="Genomic_DNA"/>
</dbReference>
<accession>L1KLN2</accession>
<dbReference type="InterPro" id="IPR027417">
    <property type="entry name" value="P-loop_NTPase"/>
</dbReference>
<keyword evidence="4" id="KW-0812">Transmembrane</keyword>
<evidence type="ECO:0000256" key="4">
    <source>
        <dbReference type="SAM" id="Phobius"/>
    </source>
</evidence>
<feature type="transmembrane region" description="Helical" evidence="4">
    <location>
        <begin position="135"/>
        <end position="160"/>
    </location>
</feature>
<dbReference type="InterPro" id="IPR003593">
    <property type="entry name" value="AAA+_ATPase"/>
</dbReference>
<feature type="region of interest" description="Disordered" evidence="3">
    <location>
        <begin position="230"/>
        <end position="267"/>
    </location>
</feature>
<dbReference type="Pfam" id="PF00005">
    <property type="entry name" value="ABC_tran"/>
    <property type="match status" value="1"/>
</dbReference>
<keyword evidence="1" id="KW-0547">Nucleotide-binding</keyword>
<dbReference type="PANTHER" id="PTHR24221">
    <property type="entry name" value="ATP-BINDING CASSETTE SUB-FAMILY B"/>
    <property type="match status" value="1"/>
</dbReference>